<dbReference type="Pfam" id="PF09563">
    <property type="entry name" value="RE_LlaJI"/>
    <property type="match status" value="1"/>
</dbReference>
<name>A0A368JV11_9BACT</name>
<dbReference type="OrthoDB" id="922993at2"/>
<evidence type="ECO:0000313" key="2">
    <source>
        <dbReference type="Proteomes" id="UP000253383"/>
    </source>
</evidence>
<dbReference type="AlphaFoldDB" id="A0A368JV11"/>
<sequence length="561" mass="66045">MTILVEAYAYQPTDLDGLIDSLDRTPAPGGRVKLNYVGYLAEAGQKKSVIILPKVFLNASRTLLGGYSPEQLLTLHEPESAVYKTLKTEGKLDFLFRFSVWLYRAIRQFRQRHPESDLPERAALLDVSDAGDTALSELELVMALVRFHRDNNSLLTYIKRFNTAQRHTVSWSRTVSRQQPILQNGRPVYTEPVVKQKHVQYDEELLVLYLSTLDHLQQQYGFRLELNPLYERLSARAFAQFQKRATRRLKEIRSRYFSDKLVRVWTLLYQYYDRQERLRSGKPFRELLLVRDFNIVFEDMIDYLLSDPKEKLPTKLKDQPDGKRVDHIYAYRDLIRPDVDQIYHIGDSKYYKAENEVGDASVFKQFTYARNVIQHNIDLLNRGLVLDPLRYRDDLTEGYNPTPNFFISALVEDLDFSRDGLVFRKDYDHNRHFENRLFDRDTLLLQAYNINFLYVLNAYVAGNKAGREGFRKTARSQFRERMVGYLNEHYDFFTLTPKSSTLEAFVSRHFRQLIGRLYRPSGEAFQHTVLLAVSKKASLHWNTQERPALEQDVRIEDWFLQ</sequence>
<protein>
    <submittedName>
        <fullName evidence="1">LlaJI family restriction endonuclease</fullName>
    </submittedName>
</protein>
<keyword evidence="2" id="KW-1185">Reference proteome</keyword>
<keyword evidence="1" id="KW-0540">Nuclease</keyword>
<gene>
    <name evidence="1" type="ORF">DUE52_00715</name>
</gene>
<dbReference type="RefSeq" id="WP_114404020.1">
    <property type="nucleotide sequence ID" value="NZ_QOWE01000001.1"/>
</dbReference>
<proteinExistence type="predicted"/>
<organism evidence="1 2">
    <name type="scientific">Larkinella punicea</name>
    <dbReference type="NCBI Taxonomy" id="2315727"/>
    <lineage>
        <taxon>Bacteria</taxon>
        <taxon>Pseudomonadati</taxon>
        <taxon>Bacteroidota</taxon>
        <taxon>Cytophagia</taxon>
        <taxon>Cytophagales</taxon>
        <taxon>Spirosomataceae</taxon>
        <taxon>Larkinella</taxon>
    </lineage>
</organism>
<keyword evidence="1" id="KW-0255">Endonuclease</keyword>
<reference evidence="1 2" key="1">
    <citation type="submission" date="2018-07" db="EMBL/GenBank/DDBJ databases">
        <title>Genome analysis of Larkinella rosea.</title>
        <authorList>
            <person name="Zhou Z."/>
            <person name="Wang G."/>
        </authorList>
    </citation>
    <scope>NUCLEOTIDE SEQUENCE [LARGE SCALE GENOMIC DNA]</scope>
    <source>
        <strain evidence="2">zzj9</strain>
    </source>
</reference>
<keyword evidence="1" id="KW-0378">Hydrolase</keyword>
<dbReference type="GO" id="GO:0004519">
    <property type="term" value="F:endonuclease activity"/>
    <property type="evidence" value="ECO:0007669"/>
    <property type="project" value="UniProtKB-KW"/>
</dbReference>
<dbReference type="EMBL" id="QOWE01000001">
    <property type="protein sequence ID" value="RCR71488.1"/>
    <property type="molecule type" value="Genomic_DNA"/>
</dbReference>
<accession>A0A368JV11</accession>
<evidence type="ECO:0000313" key="1">
    <source>
        <dbReference type="EMBL" id="RCR71488.1"/>
    </source>
</evidence>
<dbReference type="Proteomes" id="UP000253383">
    <property type="component" value="Unassembled WGS sequence"/>
</dbReference>
<comment type="caution">
    <text evidence="1">The sequence shown here is derived from an EMBL/GenBank/DDBJ whole genome shotgun (WGS) entry which is preliminary data.</text>
</comment>
<dbReference type="InterPro" id="IPR018579">
    <property type="entry name" value="Restrct_endonuc_II_LlaJI"/>
</dbReference>